<sequence>MIFWNMAKPLGFNVKVKYAGQLDIATKAYIAFSPANKNSQRYRKILSEGIIKLRKSGELHQIISRYNIQDWK</sequence>
<protein>
    <recommendedName>
        <fullName evidence="3">Transporter substrate-binding domain-containing protein</fullName>
    </recommendedName>
</protein>
<evidence type="ECO:0008006" key="3">
    <source>
        <dbReference type="Google" id="ProtNLM"/>
    </source>
</evidence>
<evidence type="ECO:0000313" key="1">
    <source>
        <dbReference type="EMBL" id="TPH15548.1"/>
    </source>
</evidence>
<evidence type="ECO:0000313" key="2">
    <source>
        <dbReference type="Proteomes" id="UP000315303"/>
    </source>
</evidence>
<comment type="caution">
    <text evidence="1">The sequence shown here is derived from an EMBL/GenBank/DDBJ whole genome shotgun (WGS) entry which is preliminary data.</text>
</comment>
<accession>A0A502KV78</accession>
<keyword evidence="2" id="KW-1185">Reference proteome</keyword>
<name>A0A502KV78_9GAMM</name>
<dbReference type="OrthoDB" id="245568at2"/>
<dbReference type="RefSeq" id="WP_140602947.1">
    <property type="nucleotide sequence ID" value="NZ_SAWY01000019.1"/>
</dbReference>
<dbReference type="Proteomes" id="UP000315303">
    <property type="component" value="Unassembled WGS sequence"/>
</dbReference>
<dbReference type="AlphaFoldDB" id="A0A502KV78"/>
<reference evidence="1 2" key="1">
    <citation type="submission" date="2019-01" db="EMBL/GenBank/DDBJ databases">
        <title>Litorilituus lipolytica sp. nov., isolated from intertidal sand of the Yellow Sea in China.</title>
        <authorList>
            <person name="Liu A."/>
        </authorList>
    </citation>
    <scope>NUCLEOTIDE SEQUENCE [LARGE SCALE GENOMIC DNA]</scope>
    <source>
        <strain evidence="1 2">RZ04</strain>
    </source>
</reference>
<gene>
    <name evidence="1" type="ORF">EPA86_08180</name>
</gene>
<proteinExistence type="predicted"/>
<dbReference type="EMBL" id="SAWY01000019">
    <property type="protein sequence ID" value="TPH15548.1"/>
    <property type="molecule type" value="Genomic_DNA"/>
</dbReference>
<organism evidence="1 2">
    <name type="scientific">Litorilituus lipolyticus</name>
    <dbReference type="NCBI Taxonomy" id="2491017"/>
    <lineage>
        <taxon>Bacteria</taxon>
        <taxon>Pseudomonadati</taxon>
        <taxon>Pseudomonadota</taxon>
        <taxon>Gammaproteobacteria</taxon>
        <taxon>Alteromonadales</taxon>
        <taxon>Colwelliaceae</taxon>
        <taxon>Litorilituus</taxon>
    </lineage>
</organism>